<dbReference type="Proteomes" id="UP000230713">
    <property type="component" value="Unassembled WGS sequence"/>
</dbReference>
<name>A0A2G9LIT3_HUBC1</name>
<dbReference type="Pfam" id="PF03725">
    <property type="entry name" value="RNase_PH_C"/>
    <property type="match status" value="1"/>
</dbReference>
<evidence type="ECO:0000313" key="10">
    <source>
        <dbReference type="EMBL" id="PIX28232.1"/>
    </source>
</evidence>
<protein>
    <submittedName>
        <fullName evidence="6">RNA-binding protein</fullName>
    </submittedName>
</protein>
<accession>A0A2H9RDJ3</accession>
<evidence type="ECO:0000259" key="5">
    <source>
        <dbReference type="Pfam" id="PF03725"/>
    </source>
</evidence>
<evidence type="ECO:0000313" key="11">
    <source>
        <dbReference type="EMBL" id="PIY99884.1"/>
    </source>
</evidence>
<evidence type="ECO:0000256" key="1">
    <source>
        <dbReference type="ARBA" id="ARBA00004496"/>
    </source>
</evidence>
<dbReference type="InterPro" id="IPR050590">
    <property type="entry name" value="Exosome_comp_Rrp42_subfam"/>
</dbReference>
<accession>A0A2G9LIT3</accession>
<dbReference type="Proteomes" id="UP000230477">
    <property type="component" value="Unassembled WGS sequence"/>
</dbReference>
<accession>A0A2H9MM39</accession>
<reference evidence="6 16" key="1">
    <citation type="submission" date="2017-09" db="EMBL/GenBank/DDBJ databases">
        <title>Depth-based differentiation of microbial function through sediment-hosted aquifers and enrichment of novel symbionts in the deep terrestrial subsurface.</title>
        <authorList>
            <person name="Probst A.J."/>
            <person name="Ladd B."/>
            <person name="Jarett J.K."/>
            <person name="Geller-Mcgrath D.E."/>
            <person name="Sieber C.M."/>
            <person name="Emerson J.B."/>
            <person name="Anantharaman K."/>
            <person name="Thomas B.C."/>
            <person name="Malmstrom R."/>
            <person name="Stieglmeier M."/>
            <person name="Klingl A."/>
            <person name="Woyke T."/>
            <person name="Ryan C.M."/>
            <person name="Banfield J.F."/>
        </authorList>
    </citation>
    <scope>NUCLEOTIDE SEQUENCE [LARGE SCALE GENOMIC DNA]</scope>
    <source>
        <strain evidence="8">CG02_land_8_20_14_3_00_31_209</strain>
        <strain evidence="7">CG03_land_8_20_14_0_80_31_114</strain>
        <strain evidence="9">CG17_big_fil_post_rev_8_21_14_2_50_31_73</strain>
        <strain evidence="6">CG18_big_fil_WC_8_21_14_2_50_31_19</strain>
        <strain evidence="11">CG_4_10_14_0_8_um_filter_31_133</strain>
        <strain evidence="10">CG_4_8_14_3_um_filter</strain>
        <strain evidence="13">CG_4_9_14_0_8_um_filter_31_21</strain>
        <strain evidence="12">CG_4_9_14_3_um_filter_31_125</strain>
    </source>
</reference>
<accession>A0A2H9QS45</accession>
<evidence type="ECO:0000313" key="14">
    <source>
        <dbReference type="Proteomes" id="UP000228874"/>
    </source>
</evidence>
<accession>A0A2H9M7W5</accession>
<proteinExistence type="predicted"/>
<dbReference type="EMBL" id="PEUT01000034">
    <property type="protein sequence ID" value="PIV13728.1"/>
    <property type="molecule type" value="Genomic_DNA"/>
</dbReference>
<dbReference type="InterPro" id="IPR036345">
    <property type="entry name" value="ExoRNase_PH_dom2_sf"/>
</dbReference>
<gene>
    <name evidence="13" type="ORF">CO072_00555</name>
    <name evidence="12" type="ORF">CO124_01760</name>
    <name evidence="8" type="ORF">COS22_00495</name>
    <name evidence="7" type="ORF">COS45_01390</name>
    <name evidence="9" type="ORF">COW47_02100</name>
    <name evidence="6" type="ORF">COW69_02240</name>
    <name evidence="11" type="ORF">COY63_01175</name>
    <name evidence="10" type="ORF">COZ66_00575</name>
</gene>
<evidence type="ECO:0000256" key="2">
    <source>
        <dbReference type="ARBA" id="ARBA00022490"/>
    </source>
</evidence>
<evidence type="ECO:0000313" key="9">
    <source>
        <dbReference type="EMBL" id="PIV89601.1"/>
    </source>
</evidence>
<dbReference type="GO" id="GO:0035925">
    <property type="term" value="F:mRNA 3'-UTR AU-rich region binding"/>
    <property type="evidence" value="ECO:0007669"/>
    <property type="project" value="TreeGrafter"/>
</dbReference>
<dbReference type="Proteomes" id="UP000228888">
    <property type="component" value="Unassembled WGS sequence"/>
</dbReference>
<dbReference type="EMBL" id="PCUF01000035">
    <property type="protein sequence ID" value="PIN66458.1"/>
    <property type="molecule type" value="Genomic_DNA"/>
</dbReference>
<evidence type="ECO:0000313" key="13">
    <source>
        <dbReference type="EMBL" id="PJC01662.1"/>
    </source>
</evidence>
<dbReference type="EMBL" id="PFFF01000042">
    <property type="protein sequence ID" value="PIV89601.1"/>
    <property type="molecule type" value="Genomic_DNA"/>
</dbReference>
<evidence type="ECO:0000313" key="16">
    <source>
        <dbReference type="Proteomes" id="UP000229789"/>
    </source>
</evidence>
<dbReference type="Proteomes" id="UP000231449">
    <property type="component" value="Unassembled WGS sequence"/>
</dbReference>
<dbReference type="SUPFAM" id="SSF55666">
    <property type="entry name" value="Ribonuclease PH domain 2-like"/>
    <property type="match status" value="1"/>
</dbReference>
<organism evidence="6 16">
    <name type="scientific">Huberarchaeum crystalense</name>
    <dbReference type="NCBI Taxonomy" id="2014257"/>
    <lineage>
        <taxon>Archaea</taxon>
        <taxon>Candidatus Huberarchaeota</taxon>
        <taxon>Candidatus Huberarchaeia</taxon>
        <taxon>Candidatus Huberarchaeales</taxon>
        <taxon>Candidatus Huberarchaeaceae</taxon>
        <taxon>Candidatus Huberarchaeum</taxon>
    </lineage>
</organism>
<dbReference type="Proteomes" id="UP000229789">
    <property type="component" value="Unassembled WGS sequence"/>
</dbReference>
<dbReference type="PANTHER" id="PTHR11097:SF8">
    <property type="entry name" value="EXOSOME COMPLEX COMPONENT RRP42"/>
    <property type="match status" value="1"/>
</dbReference>
<comment type="caution">
    <text evidence="6">The sequence shown here is derived from an EMBL/GenBank/DDBJ whole genome shotgun (WGS) entry which is preliminary data.</text>
</comment>
<dbReference type="Proteomes" id="UP000231232">
    <property type="component" value="Unassembled WGS sequence"/>
</dbReference>
<evidence type="ECO:0000259" key="4">
    <source>
        <dbReference type="Pfam" id="PF01138"/>
    </source>
</evidence>
<comment type="subcellular location">
    <subcellularLocation>
        <location evidence="1">Cytoplasm</location>
    </subcellularLocation>
</comment>
<dbReference type="GO" id="GO:0000177">
    <property type="term" value="C:cytoplasmic exosome (RNase complex)"/>
    <property type="evidence" value="ECO:0007669"/>
    <property type="project" value="TreeGrafter"/>
</dbReference>
<dbReference type="EMBL" id="PETW01000009">
    <property type="protein sequence ID" value="PIV46600.1"/>
    <property type="molecule type" value="Genomic_DNA"/>
</dbReference>
<evidence type="ECO:0000313" key="7">
    <source>
        <dbReference type="EMBL" id="PIV13728.1"/>
    </source>
</evidence>
<dbReference type="Gene3D" id="3.30.230.70">
    <property type="entry name" value="GHMP Kinase, N-terminal domain"/>
    <property type="match status" value="1"/>
</dbReference>
<dbReference type="InterPro" id="IPR001247">
    <property type="entry name" value="ExoRNase_PH_dom1"/>
</dbReference>
<sequence length="258" mass="28753">MVKLEANLDLVFSYSRKDRKIDDFRKITITCGLIEHAEGSAQVELGKTKVIAGIKLSVKEPYLDASEEGILMVGVTQAEIIRHMSFEPTRSSFADVEVARLVDRGLREGGAIDVKKLVIKPKELVWCINIDVVVVNNDGNLIDACSLAAMAALQDAKMLKVDTETNRVVLGEKTKELLPLMKIITTTTFQKIKKTIVLDPAIEEESPKNCKFTISLCDDNNICSMQKGGSSTMTEDDFEEMYKIAVKKRKELLKILKN</sequence>
<dbReference type="EMBL" id="PFUW01000028">
    <property type="protein sequence ID" value="PJB03855.1"/>
    <property type="molecule type" value="Genomic_DNA"/>
</dbReference>
<dbReference type="Proteomes" id="UP000228874">
    <property type="component" value="Unassembled WGS sequence"/>
</dbReference>
<evidence type="ECO:0000256" key="3">
    <source>
        <dbReference type="ARBA" id="ARBA00022835"/>
    </source>
</evidence>
<keyword evidence="3" id="KW-0271">Exosome</keyword>
<dbReference type="InterPro" id="IPR027408">
    <property type="entry name" value="PNPase/RNase_PH_dom_sf"/>
</dbReference>
<reference evidence="14 15" key="2">
    <citation type="submission" date="2017-09" db="EMBL/GenBank/DDBJ databases">
        <title>Depth-based differentiation of microbial function through sediment-hosted aquifers and enrichment of novel symbionts in the deep terrestrial subsurface.</title>
        <authorList>
            <person name="Probst A.J."/>
            <person name="Ladd B."/>
            <person name="Jarett J.K."/>
            <person name="Geller-Mcgrath D.E."/>
            <person name="Sieber C.M.K."/>
            <person name="Emerson J.B."/>
            <person name="Anantharaman K."/>
            <person name="Thomas B.C."/>
            <person name="Malmstrom R."/>
            <person name="Stieglmeier M."/>
            <person name="Klingl A."/>
            <person name="Woyke T."/>
            <person name="Ryan C.M."/>
            <person name="Banfield J.F."/>
        </authorList>
    </citation>
    <scope>NUCLEOTIDE SEQUENCE [LARGE SCALE GENOMIC DNA]</scope>
</reference>
<accession>A0A2H9M3P2</accession>
<keyword evidence="2" id="KW-0963">Cytoplasm</keyword>
<dbReference type="Proteomes" id="UP000228989">
    <property type="component" value="Unassembled WGS sequence"/>
</dbReference>
<dbReference type="InterPro" id="IPR020568">
    <property type="entry name" value="Ribosomal_Su5_D2-typ_SF"/>
</dbReference>
<feature type="domain" description="Exoribonuclease phosphorolytic" evidence="4">
    <location>
        <begin position="23"/>
        <end position="157"/>
    </location>
</feature>
<dbReference type="InterPro" id="IPR015847">
    <property type="entry name" value="ExoRNase_PH_dom2"/>
</dbReference>
<dbReference type="Pfam" id="PF01138">
    <property type="entry name" value="RNase_PH"/>
    <property type="match status" value="1"/>
</dbReference>
<dbReference type="PANTHER" id="PTHR11097">
    <property type="entry name" value="EXOSOME COMPLEX EXONUCLEASE RIBOSOMAL RNA PROCESSING PROTEIN"/>
    <property type="match status" value="1"/>
</dbReference>
<evidence type="ECO:0000313" key="15">
    <source>
        <dbReference type="Proteomes" id="UP000228888"/>
    </source>
</evidence>
<evidence type="ECO:0000313" key="6">
    <source>
        <dbReference type="EMBL" id="PIN66458.1"/>
    </source>
</evidence>
<dbReference type="EMBL" id="PFSX01000014">
    <property type="protein sequence ID" value="PJC01662.1"/>
    <property type="molecule type" value="Genomic_DNA"/>
</dbReference>
<evidence type="ECO:0000313" key="8">
    <source>
        <dbReference type="EMBL" id="PIV46600.1"/>
    </source>
</evidence>
<feature type="domain" description="Exoribonuclease phosphorolytic" evidence="5">
    <location>
        <begin position="183"/>
        <end position="247"/>
    </location>
</feature>
<dbReference type="SUPFAM" id="SSF54211">
    <property type="entry name" value="Ribosomal protein S5 domain 2-like"/>
    <property type="match status" value="1"/>
</dbReference>
<dbReference type="GO" id="GO:0016075">
    <property type="term" value="P:rRNA catabolic process"/>
    <property type="evidence" value="ECO:0007669"/>
    <property type="project" value="TreeGrafter"/>
</dbReference>
<accession>A0A2H9PAA4</accession>
<evidence type="ECO:0000313" key="12">
    <source>
        <dbReference type="EMBL" id="PJB03855.1"/>
    </source>
</evidence>
<dbReference type="EMBL" id="PFMG01000025">
    <property type="protein sequence ID" value="PIY99884.1"/>
    <property type="molecule type" value="Genomic_DNA"/>
</dbReference>
<accession>A0A2H9N482</accession>
<dbReference type="EMBL" id="PFIH01000019">
    <property type="protein sequence ID" value="PIX28232.1"/>
    <property type="molecule type" value="Genomic_DNA"/>
</dbReference>
<dbReference type="AlphaFoldDB" id="A0A2G9LIT3"/>